<accession>A0A1M6WJY3</accession>
<dbReference type="Pfam" id="PF22564">
    <property type="entry name" value="HAAS"/>
    <property type="match status" value="1"/>
</dbReference>
<keyword evidence="2" id="KW-1133">Transmembrane helix</keyword>
<dbReference type="EMBL" id="FRAC01000020">
    <property type="protein sequence ID" value="SHK94011.1"/>
    <property type="molecule type" value="Genomic_DNA"/>
</dbReference>
<dbReference type="AlphaFoldDB" id="A0A1M6WJY3"/>
<reference evidence="3 4" key="1">
    <citation type="submission" date="2016-11" db="EMBL/GenBank/DDBJ databases">
        <authorList>
            <person name="Jaros S."/>
            <person name="Januszkiewicz K."/>
            <person name="Wedrychowicz H."/>
        </authorList>
    </citation>
    <scope>NUCLEOTIDE SEQUENCE [LARGE SCALE GENOMIC DNA]</scope>
    <source>
        <strain evidence="3 4">DSM 15929</strain>
    </source>
</reference>
<feature type="transmembrane region" description="Helical" evidence="2">
    <location>
        <begin position="153"/>
        <end position="179"/>
    </location>
</feature>
<proteinExistence type="predicted"/>
<evidence type="ECO:0000256" key="2">
    <source>
        <dbReference type="SAM" id="Phobius"/>
    </source>
</evidence>
<dbReference type="RefSeq" id="WP_073278331.1">
    <property type="nucleotide sequence ID" value="NZ_FRAC01000020.1"/>
</dbReference>
<organism evidence="3 4">
    <name type="scientific">Anaerocolumna jejuensis DSM 15929</name>
    <dbReference type="NCBI Taxonomy" id="1121322"/>
    <lineage>
        <taxon>Bacteria</taxon>
        <taxon>Bacillati</taxon>
        <taxon>Bacillota</taxon>
        <taxon>Clostridia</taxon>
        <taxon>Lachnospirales</taxon>
        <taxon>Lachnospiraceae</taxon>
        <taxon>Anaerocolumna</taxon>
    </lineage>
</organism>
<evidence type="ECO:0008006" key="5">
    <source>
        <dbReference type="Google" id="ProtNLM"/>
    </source>
</evidence>
<dbReference type="SUPFAM" id="SSF103473">
    <property type="entry name" value="MFS general substrate transporter"/>
    <property type="match status" value="1"/>
</dbReference>
<feature type="region of interest" description="Disordered" evidence="1">
    <location>
        <begin position="96"/>
        <end position="144"/>
    </location>
</feature>
<keyword evidence="2" id="KW-0812">Transmembrane</keyword>
<dbReference type="InterPro" id="IPR036259">
    <property type="entry name" value="MFS_trans_sf"/>
</dbReference>
<feature type="compositionally biased region" description="Basic and acidic residues" evidence="1">
    <location>
        <begin position="112"/>
        <end position="144"/>
    </location>
</feature>
<feature type="transmembrane region" description="Helical" evidence="2">
    <location>
        <begin position="185"/>
        <end position="211"/>
    </location>
</feature>
<sequence>MTRTEFMQELERLLFSISEEERKEAIEFYENYFEEAGKDKEDEVIKELGSPEEVAESIKKSLEYGSTDTGYFAEDGYHEGYKEKANLPSFERHFTGEENRDRSSRNAFSGQERNDNNNREAERNNSTYKEEERKDSSYAPEERKPKKRPMNTFLFILLIIFALPVVLPLVITVLSLLFAAVVTVAAVWISFAAVAVSLVFAGIALAVIGIIQLSVTPALGLSVIGGGFIVLGLGILFTIAAVWIAGKAMPAVIGWSKQILGKIFQRRRAYA</sequence>
<feature type="transmembrane region" description="Helical" evidence="2">
    <location>
        <begin position="218"/>
        <end position="245"/>
    </location>
</feature>
<name>A0A1M6WJY3_9FIRM</name>
<gene>
    <name evidence="3" type="ORF">SAMN02745136_03706</name>
</gene>
<keyword evidence="4" id="KW-1185">Reference proteome</keyword>
<dbReference type="Proteomes" id="UP000184386">
    <property type="component" value="Unassembled WGS sequence"/>
</dbReference>
<protein>
    <recommendedName>
        <fullName evidence="5">DUF1700 domain-containing protein</fullName>
    </recommendedName>
</protein>
<evidence type="ECO:0000313" key="3">
    <source>
        <dbReference type="EMBL" id="SHK94011.1"/>
    </source>
</evidence>
<evidence type="ECO:0000313" key="4">
    <source>
        <dbReference type="Proteomes" id="UP000184386"/>
    </source>
</evidence>
<keyword evidence="2" id="KW-0472">Membrane</keyword>
<dbReference type="OrthoDB" id="95800at2"/>
<evidence type="ECO:0000256" key="1">
    <source>
        <dbReference type="SAM" id="MobiDB-lite"/>
    </source>
</evidence>
<dbReference type="STRING" id="1121322.SAMN02745136_03706"/>